<reference evidence="2 3" key="1">
    <citation type="submission" date="2019-03" db="EMBL/GenBank/DDBJ databases">
        <title>Genomic Encyclopedia of Type Strains, Phase IV (KMG-IV): sequencing the most valuable type-strain genomes for metagenomic binning, comparative biology and taxonomic classification.</title>
        <authorList>
            <person name="Goeker M."/>
        </authorList>
    </citation>
    <scope>NUCLEOTIDE SEQUENCE [LARGE SCALE GENOMIC DNA]</scope>
    <source>
        <strain evidence="2 3">DSM 14836</strain>
    </source>
</reference>
<keyword evidence="3" id="KW-1185">Reference proteome</keyword>
<accession>A0A4R2P3P7</accession>
<dbReference type="InterPro" id="IPR007372">
    <property type="entry name" value="Lipid/polyisoprenoid-bd_YceI"/>
</dbReference>
<evidence type="ECO:0000259" key="1">
    <source>
        <dbReference type="SMART" id="SM00867"/>
    </source>
</evidence>
<organism evidence="2 3">
    <name type="scientific">Tenacibaculum skagerrakense</name>
    <dbReference type="NCBI Taxonomy" id="186571"/>
    <lineage>
        <taxon>Bacteria</taxon>
        <taxon>Pseudomonadati</taxon>
        <taxon>Bacteroidota</taxon>
        <taxon>Flavobacteriia</taxon>
        <taxon>Flavobacteriales</taxon>
        <taxon>Flavobacteriaceae</taxon>
        <taxon>Tenacibaculum</taxon>
    </lineage>
</organism>
<dbReference type="EMBL" id="SLXM01000001">
    <property type="protein sequence ID" value="TCP28385.1"/>
    <property type="molecule type" value="Genomic_DNA"/>
</dbReference>
<sequence length="214" mass="23422">MKKLILSLAVVAIALTSCKGEKKVETKEEVKVEEKVTDPVNSYNVNVAESTVTWKGDKAIGGGHNGTIGLEKGLFDIENGLVKAGEFTFDMNSISCTDLEAGKGKEKLEGHLKAADFFDVEKFPTAKFEVASSEVKEGKLHITGNLTIKDVTKSITIPATLTENGNDITLKSDTFMVDRTDFGVQYNSGKFFEDLKDKAINDLVEFSFELKARK</sequence>
<name>A0A4R2P3P7_9FLAO</name>
<dbReference type="SUPFAM" id="SSF101874">
    <property type="entry name" value="YceI-like"/>
    <property type="match status" value="1"/>
</dbReference>
<evidence type="ECO:0000313" key="2">
    <source>
        <dbReference type="EMBL" id="TCP28385.1"/>
    </source>
</evidence>
<feature type="domain" description="Lipid/polyisoprenoid-binding YceI-like" evidence="1">
    <location>
        <begin position="42"/>
        <end position="213"/>
    </location>
</feature>
<protein>
    <submittedName>
        <fullName evidence="2">Polyisoprenoid-binding protein YceI</fullName>
    </submittedName>
</protein>
<dbReference type="Pfam" id="PF04264">
    <property type="entry name" value="YceI"/>
    <property type="match status" value="1"/>
</dbReference>
<comment type="caution">
    <text evidence="2">The sequence shown here is derived from an EMBL/GenBank/DDBJ whole genome shotgun (WGS) entry which is preliminary data.</text>
</comment>
<dbReference type="AlphaFoldDB" id="A0A4R2P3P7"/>
<dbReference type="OrthoDB" id="951410at2"/>
<dbReference type="Gene3D" id="2.40.128.110">
    <property type="entry name" value="Lipid/polyisoprenoid-binding, YceI-like"/>
    <property type="match status" value="1"/>
</dbReference>
<dbReference type="PANTHER" id="PTHR34406">
    <property type="entry name" value="PROTEIN YCEI"/>
    <property type="match status" value="1"/>
</dbReference>
<gene>
    <name evidence="2" type="ORF">EV195_101561</name>
</gene>
<dbReference type="RefSeq" id="WP_132792555.1">
    <property type="nucleotide sequence ID" value="NZ_SLXM01000001.1"/>
</dbReference>
<dbReference type="Proteomes" id="UP000294564">
    <property type="component" value="Unassembled WGS sequence"/>
</dbReference>
<dbReference type="SMART" id="SM00867">
    <property type="entry name" value="YceI"/>
    <property type="match status" value="1"/>
</dbReference>
<evidence type="ECO:0000313" key="3">
    <source>
        <dbReference type="Proteomes" id="UP000294564"/>
    </source>
</evidence>
<proteinExistence type="predicted"/>
<dbReference type="InterPro" id="IPR036761">
    <property type="entry name" value="TTHA0802/YceI-like_sf"/>
</dbReference>
<dbReference type="PANTHER" id="PTHR34406:SF1">
    <property type="entry name" value="PROTEIN YCEI"/>
    <property type="match status" value="1"/>
</dbReference>
<dbReference type="PROSITE" id="PS51257">
    <property type="entry name" value="PROKAR_LIPOPROTEIN"/>
    <property type="match status" value="1"/>
</dbReference>